<reference evidence="1" key="1">
    <citation type="submission" date="2018-01" db="EMBL/GenBank/DDBJ databases">
        <title>An insight into the sialome of Amazonian anophelines.</title>
        <authorList>
            <person name="Ribeiro J.M."/>
            <person name="Scarpassa V."/>
            <person name="Calvo E."/>
        </authorList>
    </citation>
    <scope>NUCLEOTIDE SEQUENCE</scope>
</reference>
<name>A0A2M4D8J4_ANODA</name>
<proteinExistence type="predicted"/>
<protein>
    <submittedName>
        <fullName evidence="1">Putative secreted protein</fullName>
    </submittedName>
</protein>
<dbReference type="EMBL" id="GGFL01009707">
    <property type="protein sequence ID" value="MBW73885.1"/>
    <property type="molecule type" value="Transcribed_RNA"/>
</dbReference>
<accession>A0A2M4D8J4</accession>
<organism evidence="1">
    <name type="scientific">Anopheles darlingi</name>
    <name type="common">Mosquito</name>
    <dbReference type="NCBI Taxonomy" id="43151"/>
    <lineage>
        <taxon>Eukaryota</taxon>
        <taxon>Metazoa</taxon>
        <taxon>Ecdysozoa</taxon>
        <taxon>Arthropoda</taxon>
        <taxon>Hexapoda</taxon>
        <taxon>Insecta</taxon>
        <taxon>Pterygota</taxon>
        <taxon>Neoptera</taxon>
        <taxon>Endopterygota</taxon>
        <taxon>Diptera</taxon>
        <taxon>Nematocera</taxon>
        <taxon>Culicoidea</taxon>
        <taxon>Culicidae</taxon>
        <taxon>Anophelinae</taxon>
        <taxon>Anopheles</taxon>
    </lineage>
</organism>
<dbReference type="AlphaFoldDB" id="A0A2M4D8J4"/>
<sequence>MSSSCLRRAGCCAMACWGLSLSRPTVSSRVGFGVQLMPEWKARYKVSSSAFARCSKKRGEGLISVAVKCWPTHSVGKPKATVSGCASNSRCHAFQWTSITICQRVF</sequence>
<evidence type="ECO:0000313" key="1">
    <source>
        <dbReference type="EMBL" id="MBW73885.1"/>
    </source>
</evidence>